<dbReference type="OrthoDB" id="9807397at2"/>
<comment type="caution">
    <text evidence="2">The sequence shown here is derived from an EMBL/GenBank/DDBJ whole genome shotgun (WGS) entry which is preliminary data.</text>
</comment>
<dbReference type="PIRSF" id="PIRSF029904">
    <property type="entry name" value="UCP029904_pph"/>
    <property type="match status" value="1"/>
</dbReference>
<dbReference type="SUPFAM" id="SSF101386">
    <property type="entry name" value="all-alpha NTP pyrophosphatases"/>
    <property type="match status" value="1"/>
</dbReference>
<dbReference type="PANTHER" id="PTHR42692:SF1">
    <property type="entry name" value="NUCLEOTIDE PYROPHOSPHOHYDROLASE"/>
    <property type="match status" value="1"/>
</dbReference>
<sequence length="120" mass="13669">MDVDTGADDDSWTLREAQDQVDRWIRTIGVRYFDPMTNLAQLVEEVGEVSRIISRTHGQQSWKKDATRGSLPDELADVLFVVICLANQSGIDLTSALRANLDKKTRRDADRHRTNQKLQD</sequence>
<dbReference type="InterPro" id="IPR012359">
    <property type="entry name" value="MazG-related_YpjD"/>
</dbReference>
<organism evidence="2 3">
    <name type="scientific">Crateriforma conspicua</name>
    <dbReference type="NCBI Taxonomy" id="2527996"/>
    <lineage>
        <taxon>Bacteria</taxon>
        <taxon>Pseudomonadati</taxon>
        <taxon>Planctomycetota</taxon>
        <taxon>Planctomycetia</taxon>
        <taxon>Planctomycetales</taxon>
        <taxon>Planctomycetaceae</taxon>
        <taxon>Crateriforma</taxon>
    </lineage>
</organism>
<reference evidence="2 3" key="1">
    <citation type="submission" date="2019-02" db="EMBL/GenBank/DDBJ databases">
        <title>Deep-cultivation of Planctomycetes and their phenomic and genomic characterization uncovers novel biology.</title>
        <authorList>
            <person name="Wiegand S."/>
            <person name="Jogler M."/>
            <person name="Boedeker C."/>
            <person name="Pinto D."/>
            <person name="Vollmers J."/>
            <person name="Rivas-Marin E."/>
            <person name="Kohn T."/>
            <person name="Peeters S.H."/>
            <person name="Heuer A."/>
            <person name="Rast P."/>
            <person name="Oberbeckmann S."/>
            <person name="Bunk B."/>
            <person name="Jeske O."/>
            <person name="Meyerdierks A."/>
            <person name="Storesund J.E."/>
            <person name="Kallscheuer N."/>
            <person name="Luecker S."/>
            <person name="Lage O.M."/>
            <person name="Pohl T."/>
            <person name="Merkel B.J."/>
            <person name="Hornburger P."/>
            <person name="Mueller R.-W."/>
            <person name="Bruemmer F."/>
            <person name="Labrenz M."/>
            <person name="Spormann A.M."/>
            <person name="Op Den Camp H."/>
            <person name="Overmann J."/>
            <person name="Amann R."/>
            <person name="Jetten M.S.M."/>
            <person name="Mascher T."/>
            <person name="Medema M.H."/>
            <person name="Devos D.P."/>
            <person name="Kaster A.-K."/>
            <person name="Ovreas L."/>
            <person name="Rohde M."/>
            <person name="Galperin M.Y."/>
            <person name="Jogler C."/>
        </authorList>
    </citation>
    <scope>NUCLEOTIDE SEQUENCE [LARGE SCALE GENOMIC DNA]</scope>
    <source>
        <strain evidence="2 3">Pan14r</strain>
    </source>
</reference>
<dbReference type="GO" id="GO:0016787">
    <property type="term" value="F:hydrolase activity"/>
    <property type="evidence" value="ECO:0007669"/>
    <property type="project" value="UniProtKB-KW"/>
</dbReference>
<dbReference type="CDD" id="cd11531">
    <property type="entry name" value="NTP-PPase_BsYpjD"/>
    <property type="match status" value="1"/>
</dbReference>
<evidence type="ECO:0000313" key="3">
    <source>
        <dbReference type="Proteomes" id="UP000317238"/>
    </source>
</evidence>
<dbReference type="Gene3D" id="1.10.287.1080">
    <property type="entry name" value="MazG-like"/>
    <property type="match status" value="1"/>
</dbReference>
<dbReference type="InterPro" id="IPR004518">
    <property type="entry name" value="MazG-like_dom"/>
</dbReference>
<protein>
    <submittedName>
        <fullName evidence="2">MazG nucleotide pyrophosphohydrolase domain protein</fullName>
    </submittedName>
</protein>
<dbReference type="Proteomes" id="UP000317238">
    <property type="component" value="Unassembled WGS sequence"/>
</dbReference>
<dbReference type="RefSeq" id="WP_146439311.1">
    <property type="nucleotide sequence ID" value="NZ_SJPL01000001.1"/>
</dbReference>
<dbReference type="AlphaFoldDB" id="A0A5C5Y644"/>
<evidence type="ECO:0000259" key="1">
    <source>
        <dbReference type="Pfam" id="PF03819"/>
    </source>
</evidence>
<name>A0A5C5Y644_9PLAN</name>
<dbReference type="EMBL" id="SJPL01000001">
    <property type="protein sequence ID" value="TWT70398.1"/>
    <property type="molecule type" value="Genomic_DNA"/>
</dbReference>
<accession>A0A5C5Y644</accession>
<gene>
    <name evidence="2" type="ORF">Pan14r_27040</name>
</gene>
<dbReference type="InterPro" id="IPR047046">
    <property type="entry name" value="YpjD/YvdC"/>
</dbReference>
<keyword evidence="2" id="KW-0378">Hydrolase</keyword>
<feature type="domain" description="NTP pyrophosphohydrolase MazG-like" evidence="1">
    <location>
        <begin position="35"/>
        <end position="111"/>
    </location>
</feature>
<proteinExistence type="predicted"/>
<dbReference type="PANTHER" id="PTHR42692">
    <property type="entry name" value="NUCLEOTIDE PYROPHOSPHOHYDROLASE"/>
    <property type="match status" value="1"/>
</dbReference>
<evidence type="ECO:0000313" key="2">
    <source>
        <dbReference type="EMBL" id="TWT70398.1"/>
    </source>
</evidence>
<dbReference type="Pfam" id="PF03819">
    <property type="entry name" value="MazG"/>
    <property type="match status" value="1"/>
</dbReference>
<keyword evidence="3" id="KW-1185">Reference proteome</keyword>